<reference evidence="10 11" key="1">
    <citation type="submission" date="2024-10" db="EMBL/GenBank/DDBJ databases">
        <title>The Natural Products Discovery Center: Release of the First 8490 Sequenced Strains for Exploring Actinobacteria Biosynthetic Diversity.</title>
        <authorList>
            <person name="Kalkreuter E."/>
            <person name="Kautsar S.A."/>
            <person name="Yang D."/>
            <person name="Bader C.D."/>
            <person name="Teijaro C.N."/>
            <person name="Fluegel L."/>
            <person name="Davis C.M."/>
            <person name="Simpson J.R."/>
            <person name="Lauterbach L."/>
            <person name="Steele A.D."/>
            <person name="Gui C."/>
            <person name="Meng S."/>
            <person name="Li G."/>
            <person name="Viehrig K."/>
            <person name="Ye F."/>
            <person name="Su P."/>
            <person name="Kiefer A.F."/>
            <person name="Nichols A."/>
            <person name="Cepeda A.J."/>
            <person name="Yan W."/>
            <person name="Fan B."/>
            <person name="Jiang Y."/>
            <person name="Adhikari A."/>
            <person name="Zheng C.-J."/>
            <person name="Schuster L."/>
            <person name="Cowan T.M."/>
            <person name="Smanski M.J."/>
            <person name="Chevrette M.G."/>
            <person name="De Carvalho L.P.S."/>
            <person name="Shen B."/>
        </authorList>
    </citation>
    <scope>NUCLEOTIDE SEQUENCE [LARGE SCALE GENOMIC DNA]</scope>
    <source>
        <strain evidence="10 11">NPDC004550</strain>
    </source>
</reference>
<evidence type="ECO:0000313" key="11">
    <source>
        <dbReference type="Proteomes" id="UP001601521"/>
    </source>
</evidence>
<dbReference type="PANTHER" id="PTHR43178:SF5">
    <property type="entry name" value="LIPOAMIDE ACYLTRANSFERASE COMPONENT OF BRANCHED-CHAIN ALPHA-KETO ACID DEHYDROGENASE COMPLEX, MITOCHONDRIAL"/>
    <property type="match status" value="1"/>
</dbReference>
<dbReference type="InterPro" id="IPR001078">
    <property type="entry name" value="2-oxoacid_DH_actylTfrase"/>
</dbReference>
<evidence type="ECO:0000256" key="3">
    <source>
        <dbReference type="ARBA" id="ARBA00022679"/>
    </source>
</evidence>
<feature type="region of interest" description="Disordered" evidence="7">
    <location>
        <begin position="174"/>
        <end position="216"/>
    </location>
</feature>
<feature type="domain" description="Lipoyl-binding" evidence="8">
    <location>
        <begin position="1"/>
        <end position="76"/>
    </location>
</feature>
<keyword evidence="11" id="KW-1185">Reference proteome</keyword>
<comment type="caution">
    <text evidence="10">The sequence shown here is derived from an EMBL/GenBank/DDBJ whole genome shotgun (WGS) entry which is preliminary data.</text>
</comment>
<comment type="cofactor">
    <cofactor evidence="1 6">
        <name>(R)-lipoate</name>
        <dbReference type="ChEBI" id="CHEBI:83088"/>
    </cofactor>
</comment>
<feature type="domain" description="Peripheral subunit-binding (PSBD)" evidence="9">
    <location>
        <begin position="135"/>
        <end position="172"/>
    </location>
</feature>
<protein>
    <recommendedName>
        <fullName evidence="6">Dihydrolipoamide acetyltransferase component of pyruvate dehydrogenase complex</fullName>
        <ecNumber evidence="6">2.3.1.-</ecNumber>
    </recommendedName>
</protein>
<evidence type="ECO:0000256" key="4">
    <source>
        <dbReference type="ARBA" id="ARBA00022823"/>
    </source>
</evidence>
<dbReference type="SUPFAM" id="SSF51230">
    <property type="entry name" value="Single hybrid motif"/>
    <property type="match status" value="1"/>
</dbReference>
<evidence type="ECO:0000259" key="8">
    <source>
        <dbReference type="PROSITE" id="PS50968"/>
    </source>
</evidence>
<organism evidence="10 11">
    <name type="scientific">Nocardia africana</name>
    <dbReference type="NCBI Taxonomy" id="134964"/>
    <lineage>
        <taxon>Bacteria</taxon>
        <taxon>Bacillati</taxon>
        <taxon>Actinomycetota</taxon>
        <taxon>Actinomycetes</taxon>
        <taxon>Mycobacteriales</taxon>
        <taxon>Nocardiaceae</taxon>
        <taxon>Nocardia</taxon>
    </lineage>
</organism>
<keyword evidence="5 6" id="KW-0012">Acyltransferase</keyword>
<sequence>MTEFRMPSLGADMTEGTVTHWFVHPGDPVKRGDIVAEVDTTKAAIEIECFDDGVMDEIRVPEGQTVPVGAVLATISAGGSSSGNGKAETVPGARVEPVPSVAPSDSGGRPESLEQPASVPPESTVSASPIAEPARMTPLIHRLAEEAGLDPASVHGSGPGGRVLRSDIEAAVAQQNSVRAPAPASASAPAPASASTSPPAPASAPGLASASEVADADARPVAQPGVARASGFARRLAEARGLDLSGLSGSGPAGAVRARDLPAEGVSAPAAAAPSEDETVRAETAAPPPSPGARDAAAMRSAIAATMERSKRTVPHYYLSDVVDVSAAADLLRERNAGAPLSERIVMAALLFRAVAGAARRVPQLNGEWIDDEFRPAAAVHLGVVVSLRGGGIIVPTIPDADTLDAADMMAAMRSVVERARSGRLRSSDATAATITVTNLGDLGVESVFGVIAVPQVAIVGLGAVTDRPCAVDGLLGVRPHVTVTLSADHRASDGATGARFLHTVADLLHQPQEL</sequence>
<feature type="region of interest" description="Disordered" evidence="7">
    <location>
        <begin position="265"/>
        <end position="295"/>
    </location>
</feature>
<evidence type="ECO:0000256" key="6">
    <source>
        <dbReference type="RuleBase" id="RU003423"/>
    </source>
</evidence>
<evidence type="ECO:0000259" key="9">
    <source>
        <dbReference type="PROSITE" id="PS51826"/>
    </source>
</evidence>
<dbReference type="Pfam" id="PF00364">
    <property type="entry name" value="Biotin_lipoyl"/>
    <property type="match status" value="1"/>
</dbReference>
<feature type="compositionally biased region" description="Low complexity" evidence="7">
    <location>
        <begin position="180"/>
        <end position="211"/>
    </location>
</feature>
<comment type="similarity">
    <text evidence="2 6">Belongs to the 2-oxoacid dehydrogenase family.</text>
</comment>
<dbReference type="PANTHER" id="PTHR43178">
    <property type="entry name" value="DIHYDROLIPOAMIDE ACETYLTRANSFERASE COMPONENT OF PYRUVATE DEHYDROGENASE COMPLEX"/>
    <property type="match status" value="1"/>
</dbReference>
<dbReference type="Gene3D" id="4.10.320.10">
    <property type="entry name" value="E3-binding domain"/>
    <property type="match status" value="2"/>
</dbReference>
<keyword evidence="4 6" id="KW-0450">Lipoyl</keyword>
<proteinExistence type="inferred from homology"/>
<keyword evidence="3 6" id="KW-0808">Transferase</keyword>
<dbReference type="EMBL" id="JBIALX010000008">
    <property type="protein sequence ID" value="MFF0455788.1"/>
    <property type="molecule type" value="Genomic_DNA"/>
</dbReference>
<dbReference type="PROSITE" id="PS51826">
    <property type="entry name" value="PSBD"/>
    <property type="match status" value="1"/>
</dbReference>
<name>A0ABW6NKV1_9NOCA</name>
<evidence type="ECO:0000313" key="10">
    <source>
        <dbReference type="EMBL" id="MFF0455788.1"/>
    </source>
</evidence>
<dbReference type="EC" id="2.3.1.-" evidence="6"/>
<dbReference type="Pfam" id="PF02817">
    <property type="entry name" value="E3_binding"/>
    <property type="match status" value="2"/>
</dbReference>
<dbReference type="InterPro" id="IPR000089">
    <property type="entry name" value="Biotin_lipoyl"/>
</dbReference>
<evidence type="ECO:0000256" key="2">
    <source>
        <dbReference type="ARBA" id="ARBA00007317"/>
    </source>
</evidence>
<dbReference type="CDD" id="cd06849">
    <property type="entry name" value="lipoyl_domain"/>
    <property type="match status" value="1"/>
</dbReference>
<dbReference type="GO" id="GO:0016746">
    <property type="term" value="F:acyltransferase activity"/>
    <property type="evidence" value="ECO:0007669"/>
    <property type="project" value="UniProtKB-KW"/>
</dbReference>
<gene>
    <name evidence="10" type="ORF">ACFYTH_20690</name>
</gene>
<evidence type="ECO:0000256" key="1">
    <source>
        <dbReference type="ARBA" id="ARBA00001938"/>
    </source>
</evidence>
<dbReference type="InterPro" id="IPR004167">
    <property type="entry name" value="PSBD"/>
</dbReference>
<dbReference type="Gene3D" id="2.40.50.100">
    <property type="match status" value="1"/>
</dbReference>
<evidence type="ECO:0000256" key="5">
    <source>
        <dbReference type="ARBA" id="ARBA00023315"/>
    </source>
</evidence>
<accession>A0ABW6NKV1</accession>
<dbReference type="PROSITE" id="PS50968">
    <property type="entry name" value="BIOTINYL_LIPOYL"/>
    <property type="match status" value="1"/>
</dbReference>
<dbReference type="Gene3D" id="3.30.559.10">
    <property type="entry name" value="Chloramphenicol acetyltransferase-like domain"/>
    <property type="match status" value="1"/>
</dbReference>
<dbReference type="InterPro" id="IPR011053">
    <property type="entry name" value="Single_hybrid_motif"/>
</dbReference>
<dbReference type="InterPro" id="IPR036625">
    <property type="entry name" value="E3-bd_dom_sf"/>
</dbReference>
<evidence type="ECO:0000256" key="7">
    <source>
        <dbReference type="SAM" id="MobiDB-lite"/>
    </source>
</evidence>
<feature type="region of interest" description="Disordered" evidence="7">
    <location>
        <begin position="77"/>
        <end position="131"/>
    </location>
</feature>
<dbReference type="SUPFAM" id="SSF47005">
    <property type="entry name" value="Peripheral subunit-binding domain of 2-oxo acid dehydrogenase complex"/>
    <property type="match status" value="2"/>
</dbReference>
<dbReference type="SUPFAM" id="SSF52777">
    <property type="entry name" value="CoA-dependent acyltransferases"/>
    <property type="match status" value="1"/>
</dbReference>
<dbReference type="InterPro" id="IPR050743">
    <property type="entry name" value="2-oxoacid_DH_E2_comp"/>
</dbReference>
<dbReference type="Proteomes" id="UP001601521">
    <property type="component" value="Unassembled WGS sequence"/>
</dbReference>
<dbReference type="RefSeq" id="WP_387252721.1">
    <property type="nucleotide sequence ID" value="NZ_JBIALX010000008.1"/>
</dbReference>
<dbReference type="Pfam" id="PF00198">
    <property type="entry name" value="2-oxoacid_dh"/>
    <property type="match status" value="1"/>
</dbReference>
<dbReference type="InterPro" id="IPR023213">
    <property type="entry name" value="CAT-like_dom_sf"/>
</dbReference>